<gene>
    <name evidence="2" type="ORF">AAIG39_15275</name>
</gene>
<evidence type="ECO:0000259" key="1">
    <source>
        <dbReference type="PROSITE" id="PS50883"/>
    </source>
</evidence>
<name>A0ABU9V6T0_9ENTR</name>
<proteinExistence type="predicted"/>
<keyword evidence="3" id="KW-1185">Reference proteome</keyword>
<sequence>MHMAGQWFAFPVRLASCFGSATVACSIVYIRIADFHDEGLLFVEGDCQSVFKNAIDDFGAGFARFARLKRPQADIIKMDGYFM</sequence>
<dbReference type="SUPFAM" id="SSF141868">
    <property type="entry name" value="EAL domain-like"/>
    <property type="match status" value="1"/>
</dbReference>
<evidence type="ECO:0000313" key="2">
    <source>
        <dbReference type="EMBL" id="MEN0580355.1"/>
    </source>
</evidence>
<dbReference type="PROSITE" id="PS50883">
    <property type="entry name" value="EAL"/>
    <property type="match status" value="1"/>
</dbReference>
<reference evidence="2 3" key="1">
    <citation type="submission" date="2024-02" db="EMBL/GenBank/DDBJ databases">
        <title>Whole genome of MDR Enterobacteriaceae from southern Thailand.</title>
        <authorList>
            <person name="Surachat K."/>
        </authorList>
    </citation>
    <scope>NUCLEOTIDE SEQUENCE [LARGE SCALE GENOMIC DNA]</scope>
    <source>
        <strain evidence="2 3">PSU_29</strain>
    </source>
</reference>
<evidence type="ECO:0000313" key="3">
    <source>
        <dbReference type="Proteomes" id="UP001411173"/>
    </source>
</evidence>
<dbReference type="InterPro" id="IPR001633">
    <property type="entry name" value="EAL_dom"/>
</dbReference>
<dbReference type="EMBL" id="JBCIVJ010000012">
    <property type="protein sequence ID" value="MEN0580355.1"/>
    <property type="molecule type" value="Genomic_DNA"/>
</dbReference>
<feature type="domain" description="EAL" evidence="1">
    <location>
        <begin position="1"/>
        <end position="83"/>
    </location>
</feature>
<accession>A0ABU9V6T0</accession>
<dbReference type="Proteomes" id="UP001411173">
    <property type="component" value="Unassembled WGS sequence"/>
</dbReference>
<comment type="caution">
    <text evidence="2">The sequence shown here is derived from an EMBL/GenBank/DDBJ whole genome shotgun (WGS) entry which is preliminary data.</text>
</comment>
<organism evidence="2 3">
    <name type="scientific">Phytobacter palmae</name>
    <dbReference type="NCBI Taxonomy" id="1855371"/>
    <lineage>
        <taxon>Bacteria</taxon>
        <taxon>Pseudomonadati</taxon>
        <taxon>Pseudomonadota</taxon>
        <taxon>Gammaproteobacteria</taxon>
        <taxon>Enterobacterales</taxon>
        <taxon>Enterobacteriaceae</taxon>
        <taxon>Phytobacter</taxon>
    </lineage>
</organism>
<dbReference type="InterPro" id="IPR035919">
    <property type="entry name" value="EAL_sf"/>
</dbReference>
<dbReference type="RefSeq" id="WP_343194205.1">
    <property type="nucleotide sequence ID" value="NZ_JBCIVJ010000012.1"/>
</dbReference>
<protein>
    <recommendedName>
        <fullName evidence="1">EAL domain-containing protein</fullName>
    </recommendedName>
</protein>
<dbReference type="Gene3D" id="3.20.20.450">
    <property type="entry name" value="EAL domain"/>
    <property type="match status" value="1"/>
</dbReference>